<dbReference type="EMBL" id="CP062789">
    <property type="protein sequence ID" value="QOK21643.1"/>
    <property type="molecule type" value="Genomic_DNA"/>
</dbReference>
<dbReference type="Proteomes" id="UP000593998">
    <property type="component" value="Chromosome"/>
</dbReference>
<evidence type="ECO:0000313" key="2">
    <source>
        <dbReference type="Proteomes" id="UP000593998"/>
    </source>
</evidence>
<accession>A0A7L9IXY4</accession>
<protein>
    <submittedName>
        <fullName evidence="1">Uncharacterized protein</fullName>
    </submittedName>
</protein>
<sequence length="170" mass="18396">MSPMWSRRQRARAVPVPDGVELARGERVLATAAAGDEVVVITSHRLVVPGGELAEGRPWHLVDRGRWDPGTDVLTVTWVDGGPTGTWTLSEPGGVPDAFHERVQASVVLVEEVTLDRARRARVVLRKDLTSDRVIAQTIVGRGCDPDDPELVAATEAVAQRLAEQVGREA</sequence>
<organism evidence="1 2">
    <name type="scientific">Janibacter indicus</name>
    <dbReference type="NCBI Taxonomy" id="857417"/>
    <lineage>
        <taxon>Bacteria</taxon>
        <taxon>Bacillati</taxon>
        <taxon>Actinomycetota</taxon>
        <taxon>Actinomycetes</taxon>
        <taxon>Micrococcales</taxon>
        <taxon>Intrasporangiaceae</taxon>
        <taxon>Janibacter</taxon>
    </lineage>
</organism>
<reference evidence="1 2" key="1">
    <citation type="submission" date="2020-10" db="EMBL/GenBank/DDBJ databases">
        <title>Janibacter indicus TT2 genome sequence.</title>
        <authorList>
            <person name="Lee K."/>
            <person name="Ganzorig M."/>
        </authorList>
    </citation>
    <scope>NUCLEOTIDE SEQUENCE [LARGE SCALE GENOMIC DNA]</scope>
    <source>
        <strain evidence="1 2">TT2</strain>
    </source>
</reference>
<name>A0A7L9IXY4_9MICO</name>
<dbReference type="RefSeq" id="WP_192910421.1">
    <property type="nucleotide sequence ID" value="NZ_CP062789.1"/>
</dbReference>
<gene>
    <name evidence="1" type="ORF">IGS73_10825</name>
</gene>
<dbReference type="AlphaFoldDB" id="A0A7L9IXY4"/>
<proteinExistence type="predicted"/>
<evidence type="ECO:0000313" key="1">
    <source>
        <dbReference type="EMBL" id="QOK21643.1"/>
    </source>
</evidence>